<reference evidence="2" key="1">
    <citation type="journal article" date="2017" name="Gigascience">
        <title>The genome draft of coconut (Cocos nucifera).</title>
        <authorList>
            <person name="Xiao Y."/>
            <person name="Xu P."/>
            <person name="Fan H."/>
            <person name="Baudouin L."/>
            <person name="Xia W."/>
            <person name="Bocs S."/>
            <person name="Xu J."/>
            <person name="Li Q."/>
            <person name="Guo A."/>
            <person name="Zhou L."/>
            <person name="Li J."/>
            <person name="Wu Y."/>
            <person name="Ma Z."/>
            <person name="Armero A."/>
            <person name="Issali A.E."/>
            <person name="Liu N."/>
            <person name="Peng M."/>
            <person name="Yang Y."/>
        </authorList>
    </citation>
    <scope>NUCLEOTIDE SEQUENCE</scope>
    <source>
        <tissue evidence="2">Spear leaf of Hainan Tall coconut</tissue>
    </source>
</reference>
<comment type="caution">
    <text evidence="2">The sequence shown here is derived from an EMBL/GenBank/DDBJ whole genome shotgun (WGS) entry which is preliminary data.</text>
</comment>
<sequence length="133" mass="15027">MADGEERGGEGEEKKEAEAEEIRDWSELTPVCLANVFRRLTLEDRWKGAMLVCRAWLDAACDSSLFESFDLEPAFDATGSGRPDDAAWWTPAFCRRVDSMLRFAIHCATGALWEIRVRHCSDDALSFSAERYA</sequence>
<evidence type="ECO:0000313" key="2">
    <source>
        <dbReference type="EMBL" id="KAG1327529.1"/>
    </source>
</evidence>
<gene>
    <name evidence="2" type="ORF">COCNU_01G014630</name>
</gene>
<dbReference type="InterPro" id="IPR036047">
    <property type="entry name" value="F-box-like_dom_sf"/>
</dbReference>
<organism evidence="2 3">
    <name type="scientific">Cocos nucifera</name>
    <name type="common">Coconut palm</name>
    <dbReference type="NCBI Taxonomy" id="13894"/>
    <lineage>
        <taxon>Eukaryota</taxon>
        <taxon>Viridiplantae</taxon>
        <taxon>Streptophyta</taxon>
        <taxon>Embryophyta</taxon>
        <taxon>Tracheophyta</taxon>
        <taxon>Spermatophyta</taxon>
        <taxon>Magnoliopsida</taxon>
        <taxon>Liliopsida</taxon>
        <taxon>Arecaceae</taxon>
        <taxon>Arecoideae</taxon>
        <taxon>Cocoseae</taxon>
        <taxon>Attaleinae</taxon>
        <taxon>Cocos</taxon>
    </lineage>
</organism>
<evidence type="ECO:0000256" key="1">
    <source>
        <dbReference type="SAM" id="MobiDB-lite"/>
    </source>
</evidence>
<evidence type="ECO:0000313" key="3">
    <source>
        <dbReference type="Proteomes" id="UP000797356"/>
    </source>
</evidence>
<dbReference type="SUPFAM" id="SSF81383">
    <property type="entry name" value="F-box domain"/>
    <property type="match status" value="1"/>
</dbReference>
<dbReference type="OrthoDB" id="550575at2759"/>
<accession>A0A8K0HWQ2</accession>
<feature type="region of interest" description="Disordered" evidence="1">
    <location>
        <begin position="1"/>
        <end position="20"/>
    </location>
</feature>
<proteinExistence type="predicted"/>
<dbReference type="Proteomes" id="UP000797356">
    <property type="component" value="Chromosome 1"/>
</dbReference>
<reference evidence="2" key="2">
    <citation type="submission" date="2019-07" db="EMBL/GenBank/DDBJ databases">
        <authorList>
            <person name="Yang Y."/>
            <person name="Bocs S."/>
            <person name="Baudouin L."/>
        </authorList>
    </citation>
    <scope>NUCLEOTIDE SEQUENCE</scope>
    <source>
        <tissue evidence="2">Spear leaf of Hainan Tall coconut</tissue>
    </source>
</reference>
<dbReference type="Gene3D" id="1.20.1280.50">
    <property type="match status" value="1"/>
</dbReference>
<protein>
    <submittedName>
        <fullName evidence="2">Putative F-box/LRR-repeat protein 19</fullName>
    </submittedName>
</protein>
<dbReference type="AlphaFoldDB" id="A0A8K0HWQ2"/>
<dbReference type="EMBL" id="CM017872">
    <property type="protein sequence ID" value="KAG1327529.1"/>
    <property type="molecule type" value="Genomic_DNA"/>
</dbReference>
<name>A0A8K0HWQ2_COCNU</name>
<keyword evidence="3" id="KW-1185">Reference proteome</keyword>